<feature type="non-terminal residue" evidence="1">
    <location>
        <position position="1"/>
    </location>
</feature>
<dbReference type="SUPFAM" id="SSF52518">
    <property type="entry name" value="Thiamin diphosphate-binding fold (THDP-binding)"/>
    <property type="match status" value="1"/>
</dbReference>
<dbReference type="OrthoDB" id="10267175at2759"/>
<protein>
    <submittedName>
        <fullName evidence="1">Uncharacterized protein</fullName>
    </submittedName>
</protein>
<dbReference type="Gene3D" id="3.40.50.970">
    <property type="match status" value="1"/>
</dbReference>
<dbReference type="InterPro" id="IPR029061">
    <property type="entry name" value="THDP-binding"/>
</dbReference>
<sequence>MDGHDFDDMTRVIANAQKMSNQGKPIVILMKTVMGKGVDFMEGTHHWHVGFSLSAQVEFVEEEISYSKEDLSDPTFSKKLITTAMNNSSQTEEFASAQDSGVFSGNFEANYNVFLEDSLIGATNTPQYDEQLTGGEAWLNLNYSIKGLNLG</sequence>
<dbReference type="AlphaFoldDB" id="A0A7R8WNE6"/>
<reference evidence="1" key="1">
    <citation type="submission" date="2020-11" db="EMBL/GenBank/DDBJ databases">
        <authorList>
            <person name="Tran Van P."/>
        </authorList>
    </citation>
    <scope>NUCLEOTIDE SEQUENCE</scope>
</reference>
<accession>A0A7R8WNE6</accession>
<evidence type="ECO:0000313" key="1">
    <source>
        <dbReference type="EMBL" id="CAD7235051.1"/>
    </source>
</evidence>
<dbReference type="EMBL" id="OB670954">
    <property type="protein sequence ID" value="CAD7235051.1"/>
    <property type="molecule type" value="Genomic_DNA"/>
</dbReference>
<organism evidence="1">
    <name type="scientific">Cyprideis torosa</name>
    <dbReference type="NCBI Taxonomy" id="163714"/>
    <lineage>
        <taxon>Eukaryota</taxon>
        <taxon>Metazoa</taxon>
        <taxon>Ecdysozoa</taxon>
        <taxon>Arthropoda</taxon>
        <taxon>Crustacea</taxon>
        <taxon>Oligostraca</taxon>
        <taxon>Ostracoda</taxon>
        <taxon>Podocopa</taxon>
        <taxon>Podocopida</taxon>
        <taxon>Cytherocopina</taxon>
        <taxon>Cytheroidea</taxon>
        <taxon>Cytherideidae</taxon>
        <taxon>Cyprideis</taxon>
    </lineage>
</organism>
<gene>
    <name evidence="1" type="ORF">CTOB1V02_LOCUS12867</name>
</gene>
<proteinExistence type="predicted"/>
<name>A0A7R8WNE6_9CRUS</name>